<name>A0AAW0I580_QUESU</name>
<dbReference type="EMBL" id="PKMF04002338">
    <property type="protein sequence ID" value="KAK7809629.1"/>
    <property type="molecule type" value="Genomic_DNA"/>
</dbReference>
<evidence type="ECO:0000313" key="2">
    <source>
        <dbReference type="EMBL" id="KAK7809629.1"/>
    </source>
</evidence>
<dbReference type="Proteomes" id="UP000237347">
    <property type="component" value="Unassembled WGS sequence"/>
</dbReference>
<evidence type="ECO:0000313" key="3">
    <source>
        <dbReference type="Proteomes" id="UP000237347"/>
    </source>
</evidence>
<reference evidence="2 3" key="1">
    <citation type="journal article" date="2018" name="Sci. Data">
        <title>The draft genome sequence of cork oak.</title>
        <authorList>
            <person name="Ramos A.M."/>
            <person name="Usie A."/>
            <person name="Barbosa P."/>
            <person name="Barros P.M."/>
            <person name="Capote T."/>
            <person name="Chaves I."/>
            <person name="Simoes F."/>
            <person name="Abreu I."/>
            <person name="Carrasquinho I."/>
            <person name="Faro C."/>
            <person name="Guimaraes J.B."/>
            <person name="Mendonca D."/>
            <person name="Nobrega F."/>
            <person name="Rodrigues L."/>
            <person name="Saibo N.J.M."/>
            <person name="Varela M.C."/>
            <person name="Egas C."/>
            <person name="Matos J."/>
            <person name="Miguel C.M."/>
            <person name="Oliveira M.M."/>
            <person name="Ricardo C.P."/>
            <person name="Goncalves S."/>
        </authorList>
    </citation>
    <scope>NUCLEOTIDE SEQUENCE [LARGE SCALE GENOMIC DNA]</scope>
    <source>
        <strain evidence="3">cv. HL8</strain>
    </source>
</reference>
<proteinExistence type="predicted"/>
<organism evidence="2 3">
    <name type="scientific">Quercus suber</name>
    <name type="common">Cork oak</name>
    <dbReference type="NCBI Taxonomy" id="58331"/>
    <lineage>
        <taxon>Eukaryota</taxon>
        <taxon>Viridiplantae</taxon>
        <taxon>Streptophyta</taxon>
        <taxon>Embryophyta</taxon>
        <taxon>Tracheophyta</taxon>
        <taxon>Spermatophyta</taxon>
        <taxon>Magnoliopsida</taxon>
        <taxon>eudicotyledons</taxon>
        <taxon>Gunneridae</taxon>
        <taxon>Pentapetalae</taxon>
        <taxon>rosids</taxon>
        <taxon>fabids</taxon>
        <taxon>Fagales</taxon>
        <taxon>Fagaceae</taxon>
        <taxon>Quercus</taxon>
    </lineage>
</organism>
<dbReference type="AlphaFoldDB" id="A0AAW0I580"/>
<accession>A0AAW0I580</accession>
<dbReference type="PROSITE" id="PS50012">
    <property type="entry name" value="RCC1_3"/>
    <property type="match status" value="1"/>
</dbReference>
<evidence type="ECO:0000256" key="1">
    <source>
        <dbReference type="PROSITE-ProRule" id="PRU00235"/>
    </source>
</evidence>
<dbReference type="InterPro" id="IPR009091">
    <property type="entry name" value="RCC1/BLIP-II"/>
</dbReference>
<sequence>MRLGILECLGGHHVSQISTGLDHTVVTNHGKIFGFGDNERAQLGHDTLRTCLEPTQIFFHEMRDDTNVVSDSERNSGSYHLLCVEYEPGFFERDWKRIQLSRTTSVTVSSNQNSSTRKYVAWVCLGLQPSRREVGGETIDNLFLHCRVASELWGFLWCLMGVVRNKNSLKDEKRGAVYRKYTTEQCRHERKIKISII</sequence>
<dbReference type="Gene3D" id="2.130.10.30">
    <property type="entry name" value="Regulator of chromosome condensation 1/beta-lactamase-inhibitor protein II"/>
    <property type="match status" value="1"/>
</dbReference>
<feature type="non-terminal residue" evidence="2">
    <location>
        <position position="1"/>
    </location>
</feature>
<keyword evidence="3" id="KW-1185">Reference proteome</keyword>
<gene>
    <name evidence="2" type="ORF">CFP56_018338</name>
</gene>
<protein>
    <submittedName>
        <fullName evidence="2">Uncharacterized protein</fullName>
    </submittedName>
</protein>
<comment type="caution">
    <text evidence="2">The sequence shown here is derived from an EMBL/GenBank/DDBJ whole genome shotgun (WGS) entry which is preliminary data.</text>
</comment>
<dbReference type="InterPro" id="IPR000408">
    <property type="entry name" value="Reg_chr_condens"/>
</dbReference>
<dbReference type="Pfam" id="PF00415">
    <property type="entry name" value="RCC1"/>
    <property type="match status" value="1"/>
</dbReference>
<feature type="repeat" description="RCC1" evidence="1">
    <location>
        <begin position="30"/>
        <end position="87"/>
    </location>
</feature>
<dbReference type="SUPFAM" id="SSF50985">
    <property type="entry name" value="RCC1/BLIP-II"/>
    <property type="match status" value="1"/>
</dbReference>